<keyword evidence="4 8" id="KW-0805">Transcription regulation</keyword>
<accession>A0ABD3JLS0</accession>
<keyword evidence="12" id="KW-1185">Reference proteome</keyword>
<dbReference type="AlphaFoldDB" id="A0ABD3JLS0"/>
<comment type="function">
    <text evidence="8">Aux/IAA proteins are short-lived transcriptional factors that function as repressors of early auxin response genes at low auxin concentrations.</text>
</comment>
<dbReference type="PANTHER" id="PTHR31734">
    <property type="entry name" value="AUXIN-RESPONSIVE PROTEIN IAA17"/>
    <property type="match status" value="1"/>
</dbReference>
<keyword evidence="5 8" id="KW-0804">Transcription</keyword>
<sequence>MGRASAKDSSPSSSSSSSSPSLVDNSKHKNHPRTSLSFASSVCRYSSCNSGGSSSTRAGRTRRGDLNTDLRLGLSIVSPDAQKDNWIGPSVSKQREQRQDWPPIKSLLRTTLAVAGKADTNVHNVHNNDNSDRTRTSLFVKVYMEGVPIGRKLDLLTLHNYDDLISTLAHMFTTSITCPNGDRADHAKSLHVLTYEDREGDWMMVGDVPWEMFMTTVKRLKITRADRC</sequence>
<dbReference type="PANTHER" id="PTHR31734:SF248">
    <property type="entry name" value="AUXIN-RESPONSIVE PROTEIN"/>
    <property type="match status" value="1"/>
</dbReference>
<dbReference type="Proteomes" id="UP001634007">
    <property type="component" value="Unassembled WGS sequence"/>
</dbReference>
<organism evidence="11 12">
    <name type="scientific">Eucalyptus globulus</name>
    <name type="common">Tasmanian blue gum</name>
    <dbReference type="NCBI Taxonomy" id="34317"/>
    <lineage>
        <taxon>Eukaryota</taxon>
        <taxon>Viridiplantae</taxon>
        <taxon>Streptophyta</taxon>
        <taxon>Embryophyta</taxon>
        <taxon>Tracheophyta</taxon>
        <taxon>Spermatophyta</taxon>
        <taxon>Magnoliopsida</taxon>
        <taxon>eudicotyledons</taxon>
        <taxon>Gunneridae</taxon>
        <taxon>Pentapetalae</taxon>
        <taxon>rosids</taxon>
        <taxon>malvids</taxon>
        <taxon>Myrtales</taxon>
        <taxon>Myrtaceae</taxon>
        <taxon>Myrtoideae</taxon>
        <taxon>Eucalypteae</taxon>
        <taxon>Eucalyptus</taxon>
    </lineage>
</organism>
<evidence type="ECO:0000256" key="8">
    <source>
        <dbReference type="RuleBase" id="RU004549"/>
    </source>
</evidence>
<evidence type="ECO:0000256" key="7">
    <source>
        <dbReference type="ARBA" id="ARBA00023294"/>
    </source>
</evidence>
<evidence type="ECO:0000256" key="4">
    <source>
        <dbReference type="ARBA" id="ARBA00023015"/>
    </source>
</evidence>
<dbReference type="PROSITE" id="PS51745">
    <property type="entry name" value="PB1"/>
    <property type="match status" value="1"/>
</dbReference>
<keyword evidence="3 8" id="KW-0678">Repressor</keyword>
<comment type="caution">
    <text evidence="11">The sequence shown here is derived from an EMBL/GenBank/DDBJ whole genome shotgun (WGS) entry which is preliminary data.</text>
</comment>
<evidence type="ECO:0000313" key="12">
    <source>
        <dbReference type="Proteomes" id="UP001634007"/>
    </source>
</evidence>
<comment type="subunit">
    <text evidence="8">Homodimers and heterodimers.</text>
</comment>
<dbReference type="SUPFAM" id="SSF54277">
    <property type="entry name" value="CAD &amp; PB1 domains"/>
    <property type="match status" value="1"/>
</dbReference>
<dbReference type="EMBL" id="JBJKBG010000008">
    <property type="protein sequence ID" value="KAL3727908.1"/>
    <property type="molecule type" value="Genomic_DNA"/>
</dbReference>
<dbReference type="Pfam" id="PF02309">
    <property type="entry name" value="AUX_IAA"/>
    <property type="match status" value="1"/>
</dbReference>
<evidence type="ECO:0000256" key="1">
    <source>
        <dbReference type="ARBA" id="ARBA00004123"/>
    </source>
</evidence>
<comment type="similarity">
    <text evidence="2 8">Belongs to the Aux/IAA family.</text>
</comment>
<evidence type="ECO:0000259" key="10">
    <source>
        <dbReference type="PROSITE" id="PS51745"/>
    </source>
</evidence>
<feature type="region of interest" description="Disordered" evidence="9">
    <location>
        <begin position="1"/>
        <end position="34"/>
    </location>
</feature>
<gene>
    <name evidence="11" type="ORF">ACJRO7_032624</name>
</gene>
<reference evidence="11 12" key="1">
    <citation type="submission" date="2024-11" db="EMBL/GenBank/DDBJ databases">
        <title>Chromosome-level genome assembly of Eucalyptus globulus Labill. provides insights into its genome evolution.</title>
        <authorList>
            <person name="Li X."/>
        </authorList>
    </citation>
    <scope>NUCLEOTIDE SEQUENCE [LARGE SCALE GENOMIC DNA]</scope>
    <source>
        <strain evidence="11">CL2024</strain>
        <tissue evidence="11">Fresh tender leaves</tissue>
    </source>
</reference>
<comment type="subcellular location">
    <subcellularLocation>
        <location evidence="1 8">Nucleus</location>
    </subcellularLocation>
</comment>
<keyword evidence="6 8" id="KW-0539">Nucleus</keyword>
<dbReference type="InterPro" id="IPR033389">
    <property type="entry name" value="AUX/IAA_dom"/>
</dbReference>
<evidence type="ECO:0000313" key="11">
    <source>
        <dbReference type="EMBL" id="KAL3727908.1"/>
    </source>
</evidence>
<keyword evidence="7 8" id="KW-0927">Auxin signaling pathway</keyword>
<evidence type="ECO:0000256" key="5">
    <source>
        <dbReference type="ARBA" id="ARBA00023163"/>
    </source>
</evidence>
<protein>
    <recommendedName>
        <fullName evidence="8">Auxin-responsive protein</fullName>
    </recommendedName>
</protein>
<evidence type="ECO:0000256" key="2">
    <source>
        <dbReference type="ARBA" id="ARBA00006728"/>
    </source>
</evidence>
<dbReference type="InterPro" id="IPR003311">
    <property type="entry name" value="AUX_IAA"/>
</dbReference>
<dbReference type="GO" id="GO:0009734">
    <property type="term" value="P:auxin-activated signaling pathway"/>
    <property type="evidence" value="ECO:0007669"/>
    <property type="project" value="UniProtKB-UniRule"/>
</dbReference>
<dbReference type="Gene3D" id="3.10.20.90">
    <property type="entry name" value="Phosphatidylinositol 3-kinase Catalytic Subunit, Chain A, domain 1"/>
    <property type="match status" value="1"/>
</dbReference>
<dbReference type="GO" id="GO:0005634">
    <property type="term" value="C:nucleus"/>
    <property type="evidence" value="ECO:0007669"/>
    <property type="project" value="UniProtKB-SubCell"/>
</dbReference>
<dbReference type="InterPro" id="IPR053793">
    <property type="entry name" value="PB1-like"/>
</dbReference>
<name>A0ABD3JLS0_EUCGL</name>
<evidence type="ECO:0000256" key="9">
    <source>
        <dbReference type="SAM" id="MobiDB-lite"/>
    </source>
</evidence>
<feature type="compositionally biased region" description="Low complexity" evidence="9">
    <location>
        <begin position="9"/>
        <end position="21"/>
    </location>
</feature>
<evidence type="ECO:0000256" key="6">
    <source>
        <dbReference type="ARBA" id="ARBA00023242"/>
    </source>
</evidence>
<evidence type="ECO:0000256" key="3">
    <source>
        <dbReference type="ARBA" id="ARBA00022491"/>
    </source>
</evidence>
<proteinExistence type="inferred from homology"/>
<feature type="domain" description="PB1" evidence="10">
    <location>
        <begin position="137"/>
        <end position="227"/>
    </location>
</feature>